<reference evidence="1 2" key="1">
    <citation type="submission" date="2014-12" db="EMBL/GenBank/DDBJ databases">
        <title>Complete genome sequence of Bifidobacterium longum subsp. infantis BT1.</title>
        <authorList>
            <person name="Kim J.F."/>
            <person name="Kwak M.-J."/>
        </authorList>
    </citation>
    <scope>NUCLEOTIDE SEQUENCE [LARGE SCALE GENOMIC DNA]</scope>
    <source>
        <strain evidence="1 2">BT1</strain>
    </source>
</reference>
<sequence length="43" mass="4792">MNREIGDFGVLHAKFEQMFVCVVIVIHSDKKPHTCAQGACHPP</sequence>
<name>A0A0M4LVX2_BIFLI</name>
<proteinExistence type="predicted"/>
<evidence type="ECO:0000313" key="1">
    <source>
        <dbReference type="EMBL" id="ALE09752.1"/>
    </source>
</evidence>
<dbReference type="Proteomes" id="UP000067206">
    <property type="component" value="Chromosome"/>
</dbReference>
<dbReference type="PATRIC" id="fig|1682.24.peg.1698"/>
<dbReference type="EMBL" id="CP010411">
    <property type="protein sequence ID" value="ALE09752.1"/>
    <property type="molecule type" value="Genomic_DNA"/>
</dbReference>
<organism evidence="1 2">
    <name type="scientific">Bifidobacterium longum subsp. infantis</name>
    <dbReference type="NCBI Taxonomy" id="1682"/>
    <lineage>
        <taxon>Bacteria</taxon>
        <taxon>Bacillati</taxon>
        <taxon>Actinomycetota</taxon>
        <taxon>Actinomycetes</taxon>
        <taxon>Bifidobacteriales</taxon>
        <taxon>Bifidobacteriaceae</taxon>
        <taxon>Bifidobacterium</taxon>
    </lineage>
</organism>
<accession>A0A0M4LVX2</accession>
<protein>
    <submittedName>
        <fullName evidence="1">Uncharacterized protein</fullName>
    </submittedName>
</protein>
<evidence type="ECO:0000313" key="2">
    <source>
        <dbReference type="Proteomes" id="UP000067206"/>
    </source>
</evidence>
<dbReference type="AlphaFoldDB" id="A0A0M4LVX2"/>
<gene>
    <name evidence="1" type="ORF">RY67_1740</name>
</gene>